<dbReference type="InParanoid" id="A0A2K1L7X0"/>
<reference evidence="2" key="3">
    <citation type="submission" date="2020-12" db="UniProtKB">
        <authorList>
            <consortium name="EnsemblPlants"/>
        </authorList>
    </citation>
    <scope>IDENTIFICATION</scope>
</reference>
<proteinExistence type="predicted"/>
<evidence type="ECO:0000313" key="3">
    <source>
        <dbReference type="Proteomes" id="UP000006727"/>
    </source>
</evidence>
<organism evidence="1">
    <name type="scientific">Physcomitrium patens</name>
    <name type="common">Spreading-leaved earth moss</name>
    <name type="synonym">Physcomitrella patens</name>
    <dbReference type="NCBI Taxonomy" id="3218"/>
    <lineage>
        <taxon>Eukaryota</taxon>
        <taxon>Viridiplantae</taxon>
        <taxon>Streptophyta</taxon>
        <taxon>Embryophyta</taxon>
        <taxon>Bryophyta</taxon>
        <taxon>Bryophytina</taxon>
        <taxon>Bryopsida</taxon>
        <taxon>Funariidae</taxon>
        <taxon>Funariales</taxon>
        <taxon>Funariaceae</taxon>
        <taxon>Physcomitrium</taxon>
    </lineage>
</organism>
<name>A0A2K1L7X0_PHYPA</name>
<protein>
    <submittedName>
        <fullName evidence="1 2">Uncharacterized protein</fullName>
    </submittedName>
</protein>
<accession>A0A2K1L7X0</accession>
<reference evidence="1 3" key="1">
    <citation type="journal article" date="2008" name="Science">
        <title>The Physcomitrella genome reveals evolutionary insights into the conquest of land by plants.</title>
        <authorList>
            <person name="Rensing S."/>
            <person name="Lang D."/>
            <person name="Zimmer A."/>
            <person name="Terry A."/>
            <person name="Salamov A."/>
            <person name="Shapiro H."/>
            <person name="Nishiyama T."/>
            <person name="Perroud P.-F."/>
            <person name="Lindquist E."/>
            <person name="Kamisugi Y."/>
            <person name="Tanahashi T."/>
            <person name="Sakakibara K."/>
            <person name="Fujita T."/>
            <person name="Oishi K."/>
            <person name="Shin-I T."/>
            <person name="Kuroki Y."/>
            <person name="Toyoda A."/>
            <person name="Suzuki Y."/>
            <person name="Hashimoto A."/>
            <person name="Yamaguchi K."/>
            <person name="Sugano A."/>
            <person name="Kohara Y."/>
            <person name="Fujiyama A."/>
            <person name="Anterola A."/>
            <person name="Aoki S."/>
            <person name="Ashton N."/>
            <person name="Barbazuk W.B."/>
            <person name="Barker E."/>
            <person name="Bennetzen J."/>
            <person name="Bezanilla M."/>
            <person name="Blankenship R."/>
            <person name="Cho S.H."/>
            <person name="Dutcher S."/>
            <person name="Estelle M."/>
            <person name="Fawcett J.A."/>
            <person name="Gundlach H."/>
            <person name="Hanada K."/>
            <person name="Heyl A."/>
            <person name="Hicks K.A."/>
            <person name="Hugh J."/>
            <person name="Lohr M."/>
            <person name="Mayer K."/>
            <person name="Melkozernov A."/>
            <person name="Murata T."/>
            <person name="Nelson D."/>
            <person name="Pils B."/>
            <person name="Prigge M."/>
            <person name="Reiss B."/>
            <person name="Renner T."/>
            <person name="Rombauts S."/>
            <person name="Rushton P."/>
            <person name="Sanderfoot A."/>
            <person name="Schween G."/>
            <person name="Shiu S.-H."/>
            <person name="Stueber K."/>
            <person name="Theodoulou F.L."/>
            <person name="Tu H."/>
            <person name="Van de Peer Y."/>
            <person name="Verrier P.J."/>
            <person name="Waters E."/>
            <person name="Wood A."/>
            <person name="Yang L."/>
            <person name="Cove D."/>
            <person name="Cuming A."/>
            <person name="Hasebe M."/>
            <person name="Lucas S."/>
            <person name="Mishler D.B."/>
            <person name="Reski R."/>
            <person name="Grigoriev I."/>
            <person name="Quatrano R.S."/>
            <person name="Boore J.L."/>
        </authorList>
    </citation>
    <scope>NUCLEOTIDE SEQUENCE [LARGE SCALE GENOMIC DNA]</scope>
    <source>
        <strain evidence="2 3">cv. Gransden 2004</strain>
    </source>
</reference>
<sequence length="52" mass="5680">MLIKLGKREIKLTGPIEYPARKREIHGVKDVCLGSYSLLSTGILLVPSQGTV</sequence>
<dbReference type="EMBL" id="ABEU02000001">
    <property type="protein sequence ID" value="PNR62148.1"/>
    <property type="molecule type" value="Genomic_DNA"/>
</dbReference>
<dbReference type="Gramene" id="Pp3c1_12640V3.1">
    <property type="protein sequence ID" value="PAC:32968260.CDS.1"/>
    <property type="gene ID" value="Pp3c1_12640"/>
</dbReference>
<dbReference type="Proteomes" id="UP000006727">
    <property type="component" value="Chromosome 1"/>
</dbReference>
<reference evidence="1 3" key="2">
    <citation type="journal article" date="2018" name="Plant J.">
        <title>The Physcomitrella patens chromosome-scale assembly reveals moss genome structure and evolution.</title>
        <authorList>
            <person name="Lang D."/>
            <person name="Ullrich K.K."/>
            <person name="Murat F."/>
            <person name="Fuchs J."/>
            <person name="Jenkins J."/>
            <person name="Haas F.B."/>
            <person name="Piednoel M."/>
            <person name="Gundlach H."/>
            <person name="Van Bel M."/>
            <person name="Meyberg R."/>
            <person name="Vives C."/>
            <person name="Morata J."/>
            <person name="Symeonidi A."/>
            <person name="Hiss M."/>
            <person name="Muchero W."/>
            <person name="Kamisugi Y."/>
            <person name="Saleh O."/>
            <person name="Blanc G."/>
            <person name="Decker E.L."/>
            <person name="van Gessel N."/>
            <person name="Grimwood J."/>
            <person name="Hayes R.D."/>
            <person name="Graham S.W."/>
            <person name="Gunter L.E."/>
            <person name="McDaniel S.F."/>
            <person name="Hoernstein S.N.W."/>
            <person name="Larsson A."/>
            <person name="Li F.W."/>
            <person name="Perroud P.F."/>
            <person name="Phillips J."/>
            <person name="Ranjan P."/>
            <person name="Rokshar D.S."/>
            <person name="Rothfels C.J."/>
            <person name="Schneider L."/>
            <person name="Shu S."/>
            <person name="Stevenson D.W."/>
            <person name="Thummler F."/>
            <person name="Tillich M."/>
            <person name="Villarreal Aguilar J.C."/>
            <person name="Widiez T."/>
            <person name="Wong G.K."/>
            <person name="Wymore A."/>
            <person name="Zhang Y."/>
            <person name="Zimmer A.D."/>
            <person name="Quatrano R.S."/>
            <person name="Mayer K.F.X."/>
            <person name="Goodstein D."/>
            <person name="Casacuberta J.M."/>
            <person name="Vandepoele K."/>
            <person name="Reski R."/>
            <person name="Cuming A.C."/>
            <person name="Tuskan G.A."/>
            <person name="Maumus F."/>
            <person name="Salse J."/>
            <person name="Schmutz J."/>
            <person name="Rensing S.A."/>
        </authorList>
    </citation>
    <scope>NUCLEOTIDE SEQUENCE [LARGE SCALE GENOMIC DNA]</scope>
    <source>
        <strain evidence="2 3">cv. Gransden 2004</strain>
    </source>
</reference>
<evidence type="ECO:0000313" key="2">
    <source>
        <dbReference type="EnsemblPlants" id="PAC:32968260.CDS.1"/>
    </source>
</evidence>
<dbReference type="AlphaFoldDB" id="A0A2K1L7X0"/>
<keyword evidence="3" id="KW-1185">Reference proteome</keyword>
<gene>
    <name evidence="1" type="ORF">PHYPA_000572</name>
</gene>
<dbReference type="EnsemblPlants" id="Pp3c1_12640V3.1">
    <property type="protein sequence ID" value="PAC:32968260.CDS.1"/>
    <property type="gene ID" value="Pp3c1_12640"/>
</dbReference>
<evidence type="ECO:0000313" key="1">
    <source>
        <dbReference type="EMBL" id="PNR62148.1"/>
    </source>
</evidence>